<evidence type="ECO:0000259" key="4">
    <source>
        <dbReference type="Pfam" id="PF14833"/>
    </source>
</evidence>
<dbReference type="PANTHER" id="PTHR43060">
    <property type="entry name" value="3-HYDROXYISOBUTYRATE DEHYDROGENASE-LIKE 1, MITOCHONDRIAL-RELATED"/>
    <property type="match status" value="1"/>
</dbReference>
<organism evidence="5">
    <name type="scientific">marine metagenome</name>
    <dbReference type="NCBI Taxonomy" id="408172"/>
    <lineage>
        <taxon>unclassified sequences</taxon>
        <taxon>metagenomes</taxon>
        <taxon>ecological metagenomes</taxon>
    </lineage>
</organism>
<dbReference type="InterPro" id="IPR036291">
    <property type="entry name" value="NAD(P)-bd_dom_sf"/>
</dbReference>
<accession>A0A381YPH3</accession>
<name>A0A381YPH3_9ZZZZ</name>
<feature type="domain" description="6-phosphogluconate dehydrogenase NADP-binding" evidence="3">
    <location>
        <begin position="7"/>
        <end position="164"/>
    </location>
</feature>
<dbReference type="InterPro" id="IPR015815">
    <property type="entry name" value="HIBADH-related"/>
</dbReference>
<dbReference type="InterPro" id="IPR013328">
    <property type="entry name" value="6PGD_dom2"/>
</dbReference>
<dbReference type="InterPro" id="IPR008927">
    <property type="entry name" value="6-PGluconate_DH-like_C_sf"/>
</dbReference>
<dbReference type="Pfam" id="PF03446">
    <property type="entry name" value="NAD_binding_2"/>
    <property type="match status" value="1"/>
</dbReference>
<evidence type="ECO:0000259" key="3">
    <source>
        <dbReference type="Pfam" id="PF03446"/>
    </source>
</evidence>
<dbReference type="InterPro" id="IPR006115">
    <property type="entry name" value="6PGDH_NADP-bd"/>
</dbReference>
<gene>
    <name evidence="5" type="ORF">METZ01_LOCUS131376</name>
</gene>
<dbReference type="EMBL" id="UINC01018650">
    <property type="protein sequence ID" value="SVA78522.1"/>
    <property type="molecule type" value="Genomic_DNA"/>
</dbReference>
<sequence>MNTNNIKIGFIGAGYMGYGMAHNLLKNNYKLSVIAHNNRKPIEKLITQGATEVNSLNELGKFNNVIIMCVTNTPVALEIINNILPFLKEGTLVLDITTHHSTGSIEMNTLLNTKNIKYVESPVMGGPIQAEEGILGAIVGANDEDFDYAKKILLSFCKNVFHFGKIGMGAKAKLISNFLALGTATFVIETFKAANHLNIDLQNLYDVAKLGSGNSGALNRIADKAIAGDYKGYVFSVNNVLKDLTYINELLKDLPNAEKLSSLTKSFYKEAVDKGKGDLLMSELIKDH</sequence>
<dbReference type="Gene3D" id="1.10.1040.10">
    <property type="entry name" value="N-(1-d-carboxylethyl)-l-norvaline Dehydrogenase, domain 2"/>
    <property type="match status" value="1"/>
</dbReference>
<dbReference type="GO" id="GO:0050661">
    <property type="term" value="F:NADP binding"/>
    <property type="evidence" value="ECO:0007669"/>
    <property type="project" value="InterPro"/>
</dbReference>
<keyword evidence="1" id="KW-0560">Oxidoreductase</keyword>
<evidence type="ECO:0000256" key="1">
    <source>
        <dbReference type="ARBA" id="ARBA00023002"/>
    </source>
</evidence>
<dbReference type="InterPro" id="IPR029154">
    <property type="entry name" value="HIBADH-like_NADP-bd"/>
</dbReference>
<dbReference type="GO" id="GO:0051287">
    <property type="term" value="F:NAD binding"/>
    <property type="evidence" value="ECO:0007669"/>
    <property type="project" value="InterPro"/>
</dbReference>
<proteinExistence type="predicted"/>
<dbReference type="SUPFAM" id="SSF48179">
    <property type="entry name" value="6-phosphogluconate dehydrogenase C-terminal domain-like"/>
    <property type="match status" value="1"/>
</dbReference>
<keyword evidence="2" id="KW-0520">NAD</keyword>
<protein>
    <recommendedName>
        <fullName evidence="6">6-phosphogluconate dehydrogenase NADP-binding domain-containing protein</fullName>
    </recommendedName>
</protein>
<dbReference type="AlphaFoldDB" id="A0A381YPH3"/>
<reference evidence="5" key="1">
    <citation type="submission" date="2018-05" db="EMBL/GenBank/DDBJ databases">
        <authorList>
            <person name="Lanie J.A."/>
            <person name="Ng W.-L."/>
            <person name="Kazmierczak K.M."/>
            <person name="Andrzejewski T.M."/>
            <person name="Davidsen T.M."/>
            <person name="Wayne K.J."/>
            <person name="Tettelin H."/>
            <person name="Glass J.I."/>
            <person name="Rusch D."/>
            <person name="Podicherti R."/>
            <person name="Tsui H.-C.T."/>
            <person name="Winkler M.E."/>
        </authorList>
    </citation>
    <scope>NUCLEOTIDE SEQUENCE</scope>
</reference>
<dbReference type="GO" id="GO:0016491">
    <property type="term" value="F:oxidoreductase activity"/>
    <property type="evidence" value="ECO:0007669"/>
    <property type="project" value="UniProtKB-KW"/>
</dbReference>
<dbReference type="PANTHER" id="PTHR43060:SF15">
    <property type="entry name" value="3-HYDROXYISOBUTYRATE DEHYDROGENASE-LIKE 1, MITOCHONDRIAL-RELATED"/>
    <property type="match status" value="1"/>
</dbReference>
<dbReference type="Pfam" id="PF14833">
    <property type="entry name" value="NAD_binding_11"/>
    <property type="match status" value="1"/>
</dbReference>
<feature type="domain" description="3-hydroxyisobutyrate dehydrogenase-like NAD-binding" evidence="4">
    <location>
        <begin position="167"/>
        <end position="286"/>
    </location>
</feature>
<evidence type="ECO:0000313" key="5">
    <source>
        <dbReference type="EMBL" id="SVA78522.1"/>
    </source>
</evidence>
<dbReference type="SUPFAM" id="SSF51735">
    <property type="entry name" value="NAD(P)-binding Rossmann-fold domains"/>
    <property type="match status" value="1"/>
</dbReference>
<dbReference type="Gene3D" id="3.40.50.720">
    <property type="entry name" value="NAD(P)-binding Rossmann-like Domain"/>
    <property type="match status" value="1"/>
</dbReference>
<dbReference type="PIRSF" id="PIRSF000103">
    <property type="entry name" value="HIBADH"/>
    <property type="match status" value="1"/>
</dbReference>
<evidence type="ECO:0000256" key="2">
    <source>
        <dbReference type="ARBA" id="ARBA00023027"/>
    </source>
</evidence>
<evidence type="ECO:0008006" key="6">
    <source>
        <dbReference type="Google" id="ProtNLM"/>
    </source>
</evidence>